<evidence type="ECO:0000313" key="8">
    <source>
        <dbReference type="EMBL" id="MFD1836379.1"/>
    </source>
</evidence>
<feature type="transmembrane region" description="Helical" evidence="6">
    <location>
        <begin position="6"/>
        <end position="25"/>
    </location>
</feature>
<keyword evidence="9" id="KW-1185">Reference proteome</keyword>
<keyword evidence="3 6" id="KW-0812">Transmembrane</keyword>
<dbReference type="Pfam" id="PF00482">
    <property type="entry name" value="T2SSF"/>
    <property type="match status" value="1"/>
</dbReference>
<sequence>MIDGAFVGLVLGLGLLAIWWSLWEQEGSAVRRGRIGEVLDRLRDDLVVVGLGTVPPIAVPLLSAGLGLVVAAALWAVSGAVVPSVTIGTASSGLPVLLLRSAARRRATALREVWPEAVDHINSAIRAGLSLPEALVQLSRKGPEQLRPAFTEFGRDYQASGDFAASLDRLKVRLADPVGDRIVEALRITRDVGGTDLGALLRTLSAFLREDARTRSEIEARQSWTVNAARLALVAPWLVLALMATRPEAAQAYDSSAGLVMILGGAVVSVIAYRVMLVIARLPQDERVLR</sequence>
<evidence type="ECO:0000256" key="3">
    <source>
        <dbReference type="ARBA" id="ARBA00022692"/>
    </source>
</evidence>
<name>A0ABW4Q1W0_9MICO</name>
<dbReference type="EMBL" id="JBHUFL010000003">
    <property type="protein sequence ID" value="MFD1836379.1"/>
    <property type="molecule type" value="Genomic_DNA"/>
</dbReference>
<accession>A0ABW4Q1W0</accession>
<proteinExistence type="predicted"/>
<dbReference type="Proteomes" id="UP001597280">
    <property type="component" value="Unassembled WGS sequence"/>
</dbReference>
<evidence type="ECO:0000259" key="7">
    <source>
        <dbReference type="Pfam" id="PF00482"/>
    </source>
</evidence>
<comment type="subcellular location">
    <subcellularLocation>
        <location evidence="1">Cell membrane</location>
        <topology evidence="1">Multi-pass membrane protein</topology>
    </subcellularLocation>
</comment>
<reference evidence="9" key="1">
    <citation type="journal article" date="2019" name="Int. J. Syst. Evol. Microbiol.">
        <title>The Global Catalogue of Microorganisms (GCM) 10K type strain sequencing project: providing services to taxonomists for standard genome sequencing and annotation.</title>
        <authorList>
            <consortium name="The Broad Institute Genomics Platform"/>
            <consortium name="The Broad Institute Genome Sequencing Center for Infectious Disease"/>
            <person name="Wu L."/>
            <person name="Ma J."/>
        </authorList>
    </citation>
    <scope>NUCLEOTIDE SEQUENCE [LARGE SCALE GENOMIC DNA]</scope>
    <source>
        <strain evidence="9">JCM 11650</strain>
    </source>
</reference>
<evidence type="ECO:0000256" key="5">
    <source>
        <dbReference type="ARBA" id="ARBA00023136"/>
    </source>
</evidence>
<evidence type="ECO:0000313" key="9">
    <source>
        <dbReference type="Proteomes" id="UP001597280"/>
    </source>
</evidence>
<evidence type="ECO:0000256" key="4">
    <source>
        <dbReference type="ARBA" id="ARBA00022989"/>
    </source>
</evidence>
<feature type="domain" description="Type II secretion system protein GspF" evidence="7">
    <location>
        <begin position="118"/>
        <end position="243"/>
    </location>
</feature>
<dbReference type="RefSeq" id="WP_137770398.1">
    <property type="nucleotide sequence ID" value="NZ_BAAAIS010000003.1"/>
</dbReference>
<organism evidence="8 9">
    <name type="scientific">Brachybacterium rhamnosum</name>
    <dbReference type="NCBI Taxonomy" id="173361"/>
    <lineage>
        <taxon>Bacteria</taxon>
        <taxon>Bacillati</taxon>
        <taxon>Actinomycetota</taxon>
        <taxon>Actinomycetes</taxon>
        <taxon>Micrococcales</taxon>
        <taxon>Dermabacteraceae</taxon>
        <taxon>Brachybacterium</taxon>
    </lineage>
</organism>
<feature type="transmembrane region" description="Helical" evidence="6">
    <location>
        <begin position="81"/>
        <end position="99"/>
    </location>
</feature>
<keyword evidence="5 6" id="KW-0472">Membrane</keyword>
<dbReference type="InterPro" id="IPR018076">
    <property type="entry name" value="T2SS_GspF_dom"/>
</dbReference>
<keyword evidence="4 6" id="KW-1133">Transmembrane helix</keyword>
<evidence type="ECO:0000256" key="6">
    <source>
        <dbReference type="SAM" id="Phobius"/>
    </source>
</evidence>
<feature type="transmembrane region" description="Helical" evidence="6">
    <location>
        <begin position="224"/>
        <end position="245"/>
    </location>
</feature>
<comment type="caution">
    <text evidence="8">The sequence shown here is derived from an EMBL/GenBank/DDBJ whole genome shotgun (WGS) entry which is preliminary data.</text>
</comment>
<dbReference type="PANTHER" id="PTHR35007">
    <property type="entry name" value="INTEGRAL MEMBRANE PROTEIN-RELATED"/>
    <property type="match status" value="1"/>
</dbReference>
<gene>
    <name evidence="8" type="ORF">ACFSDA_15040</name>
</gene>
<dbReference type="PANTHER" id="PTHR35007:SF2">
    <property type="entry name" value="PILUS ASSEMBLE PROTEIN"/>
    <property type="match status" value="1"/>
</dbReference>
<feature type="transmembrane region" description="Helical" evidence="6">
    <location>
        <begin position="257"/>
        <end position="280"/>
    </location>
</feature>
<protein>
    <submittedName>
        <fullName evidence="8">Type II secretion system F family protein</fullName>
    </submittedName>
</protein>
<evidence type="ECO:0000256" key="2">
    <source>
        <dbReference type="ARBA" id="ARBA00022475"/>
    </source>
</evidence>
<evidence type="ECO:0000256" key="1">
    <source>
        <dbReference type="ARBA" id="ARBA00004651"/>
    </source>
</evidence>
<keyword evidence="2" id="KW-1003">Cell membrane</keyword>
<feature type="transmembrane region" description="Helical" evidence="6">
    <location>
        <begin position="46"/>
        <end position="75"/>
    </location>
</feature>